<dbReference type="Gene3D" id="3.40.50.12030">
    <property type="entry name" value="Uncharacterised protein family UPF0261, NC domain"/>
    <property type="match status" value="1"/>
</dbReference>
<evidence type="ECO:0000313" key="4">
    <source>
        <dbReference type="Proteomes" id="UP000706039"/>
    </source>
</evidence>
<dbReference type="InterPro" id="IPR056778">
    <property type="entry name" value="UPF0261_C"/>
</dbReference>
<dbReference type="PANTHER" id="PTHR31862">
    <property type="entry name" value="UPF0261 DOMAIN PROTEIN (AFU_ORTHOLOGUE AFUA_1G10120)"/>
    <property type="match status" value="1"/>
</dbReference>
<keyword evidence="4" id="KW-1185">Reference proteome</keyword>
<dbReference type="Gene3D" id="3.40.50.12020">
    <property type="entry name" value="Uncharacterised protein family UPF0261, NN domain"/>
    <property type="match status" value="1"/>
</dbReference>
<comment type="caution">
    <text evidence="3">The sequence shown here is derived from an EMBL/GenBank/DDBJ whole genome shotgun (WGS) entry which is preliminary data.</text>
</comment>
<dbReference type="EMBL" id="JAINVV010000001">
    <property type="protein sequence ID" value="MBY8820748.1"/>
    <property type="molecule type" value="Genomic_DNA"/>
</dbReference>
<evidence type="ECO:0000259" key="2">
    <source>
        <dbReference type="Pfam" id="PF23189"/>
    </source>
</evidence>
<dbReference type="InterPro" id="IPR051353">
    <property type="entry name" value="Tobamovirus_resist_UPF0261"/>
</dbReference>
<dbReference type="CDD" id="cd15488">
    <property type="entry name" value="Tm-1-like"/>
    <property type="match status" value="1"/>
</dbReference>
<reference evidence="3 4" key="1">
    <citation type="submission" date="2021-08" db="EMBL/GenBank/DDBJ databases">
        <authorList>
            <person name="Tuo L."/>
        </authorList>
    </citation>
    <scope>NUCLEOTIDE SEQUENCE [LARGE SCALE GENOMIC DNA]</scope>
    <source>
        <strain evidence="3 4">JCM 31229</strain>
    </source>
</reference>
<organism evidence="3 4">
    <name type="scientific">Sphingomonas colocasiae</name>
    <dbReference type="NCBI Taxonomy" id="1848973"/>
    <lineage>
        <taxon>Bacteria</taxon>
        <taxon>Pseudomonadati</taxon>
        <taxon>Pseudomonadota</taxon>
        <taxon>Alphaproteobacteria</taxon>
        <taxon>Sphingomonadales</taxon>
        <taxon>Sphingomonadaceae</taxon>
        <taxon>Sphingomonas</taxon>
    </lineage>
</organism>
<dbReference type="Pfam" id="PF06792">
    <property type="entry name" value="UPF0261"/>
    <property type="match status" value="1"/>
</dbReference>
<name>A0ABS7PHH8_9SPHN</name>
<dbReference type="NCBIfam" id="NF002673">
    <property type="entry name" value="PRK02399.1-1"/>
    <property type="match status" value="1"/>
</dbReference>
<feature type="domain" description="UPF0261" evidence="2">
    <location>
        <begin position="188"/>
        <end position="405"/>
    </location>
</feature>
<dbReference type="NCBIfam" id="NF002674">
    <property type="entry name" value="PRK02399.1-2"/>
    <property type="match status" value="1"/>
</dbReference>
<dbReference type="Pfam" id="PF23189">
    <property type="entry name" value="UPF0261_C"/>
    <property type="match status" value="1"/>
</dbReference>
<dbReference type="InterPro" id="IPR008322">
    <property type="entry name" value="UPF0261"/>
</dbReference>
<accession>A0ABS7PHH8</accession>
<dbReference type="InterPro" id="IPR044122">
    <property type="entry name" value="UPF0261_N"/>
</dbReference>
<sequence length="406" mass="43110">MSNLAPIYVFATLDTKFDEANFLADALRAEGVQAVLIDVGTLNPPTAQPGIDRATVAAFHPEGAGAVLGHTDRGTAVTAMSRALRSFMIDAYRSGRCSGAIGLGGTGGTSMIATAMRGLPIGFPKLMVSTVASGDTSSYIGTSDITMMFSVVDVAGLNRVSRQIYRNAAAAIAGMARLAPAQDEGQRALGLTMFGVTTPCVTSVREILEPMGYDTLVFHATGVGGRAMEELAGSDMLDGVLDITTTEVADEVVGGVFACGPARFDVMLERRMPYVLSVGALDMVNFGPLDSVPQQFRDRNLYVHNSSVTLMRTTVEENIACARWIARKLNAHPDAGFTLLIPEGGVSAIDKPGGPFHDPEADAALFAELESAVAQGPTRRIVRYPHHINDPEFAQAIVDEYRKVMH</sequence>
<proteinExistence type="predicted"/>
<dbReference type="RefSeq" id="WP_222987862.1">
    <property type="nucleotide sequence ID" value="NZ_JAINVV010000001.1"/>
</dbReference>
<protein>
    <submittedName>
        <fullName evidence="3">Tm-1-like ATP-binding domain-containing protein</fullName>
    </submittedName>
</protein>
<evidence type="ECO:0000313" key="3">
    <source>
        <dbReference type="EMBL" id="MBY8820748.1"/>
    </source>
</evidence>
<feature type="domain" description="UPF0261" evidence="1">
    <location>
        <begin position="7"/>
        <end position="178"/>
    </location>
</feature>
<dbReference type="Proteomes" id="UP000706039">
    <property type="component" value="Unassembled WGS sequence"/>
</dbReference>
<dbReference type="PANTHER" id="PTHR31862:SF1">
    <property type="entry name" value="UPF0261 DOMAIN PROTEIN (AFU_ORTHOLOGUE AFUA_1G10120)"/>
    <property type="match status" value="1"/>
</dbReference>
<gene>
    <name evidence="3" type="ORF">K7G82_00495</name>
</gene>
<dbReference type="PIRSF" id="PIRSF033271">
    <property type="entry name" value="UCP033271"/>
    <property type="match status" value="1"/>
</dbReference>
<evidence type="ECO:0000259" key="1">
    <source>
        <dbReference type="Pfam" id="PF06792"/>
    </source>
</evidence>